<comment type="caution">
    <text evidence="1">The sequence shown here is derived from an EMBL/GenBank/DDBJ whole genome shotgun (WGS) entry which is preliminary data.</text>
</comment>
<accession>K1UV82</accession>
<feature type="non-terminal residue" evidence="1">
    <location>
        <position position="1"/>
    </location>
</feature>
<proteinExistence type="predicted"/>
<protein>
    <recommendedName>
        <fullName evidence="2">Rubrerythrin</fullName>
    </recommendedName>
</protein>
<name>K1UV82_9ZZZZ</name>
<dbReference type="AlphaFoldDB" id="K1UV82"/>
<gene>
    <name evidence="1" type="ORF">LEA_05141</name>
</gene>
<dbReference type="EMBL" id="AJWY01003367">
    <property type="protein sequence ID" value="EKC75551.1"/>
    <property type="molecule type" value="Genomic_DNA"/>
</dbReference>
<organism evidence="1">
    <name type="scientific">human gut metagenome</name>
    <dbReference type="NCBI Taxonomy" id="408170"/>
    <lineage>
        <taxon>unclassified sequences</taxon>
        <taxon>metagenomes</taxon>
        <taxon>organismal metagenomes</taxon>
    </lineage>
</organism>
<sequence>IHDTVHEMAKDEARHCAGFAGLYKRYFK</sequence>
<evidence type="ECO:0008006" key="2">
    <source>
        <dbReference type="Google" id="ProtNLM"/>
    </source>
</evidence>
<reference evidence="1" key="1">
    <citation type="journal article" date="2013" name="Environ. Microbiol.">
        <title>Microbiota from the distal guts of lean and obese adolescents exhibit partial functional redundancy besides clear differences in community structure.</title>
        <authorList>
            <person name="Ferrer M."/>
            <person name="Ruiz A."/>
            <person name="Lanza F."/>
            <person name="Haange S.B."/>
            <person name="Oberbach A."/>
            <person name="Till H."/>
            <person name="Bargiela R."/>
            <person name="Campoy C."/>
            <person name="Segura M.T."/>
            <person name="Richter M."/>
            <person name="von Bergen M."/>
            <person name="Seifert J."/>
            <person name="Suarez A."/>
        </authorList>
    </citation>
    <scope>NUCLEOTIDE SEQUENCE</scope>
</reference>
<evidence type="ECO:0000313" key="1">
    <source>
        <dbReference type="EMBL" id="EKC75551.1"/>
    </source>
</evidence>